<organism evidence="2 3">
    <name type="scientific">Quiscalus mexicanus</name>
    <name type="common">Great-tailed grackle</name>
    <name type="synonym">Cassidix mexicanus</name>
    <dbReference type="NCBI Taxonomy" id="64278"/>
    <lineage>
        <taxon>Eukaryota</taxon>
        <taxon>Metazoa</taxon>
        <taxon>Chordata</taxon>
        <taxon>Craniata</taxon>
        <taxon>Vertebrata</taxon>
        <taxon>Euteleostomi</taxon>
        <taxon>Archelosauria</taxon>
        <taxon>Archosauria</taxon>
        <taxon>Dinosauria</taxon>
        <taxon>Saurischia</taxon>
        <taxon>Theropoda</taxon>
        <taxon>Coelurosauria</taxon>
        <taxon>Aves</taxon>
        <taxon>Neognathae</taxon>
        <taxon>Neoaves</taxon>
        <taxon>Telluraves</taxon>
        <taxon>Australaves</taxon>
        <taxon>Passeriformes</taxon>
        <taxon>Passeroidea</taxon>
        <taxon>Icteridae</taxon>
        <taxon>Quiscalus</taxon>
    </lineage>
</organism>
<proteinExistence type="predicted"/>
<sequence>GVDLVVEVAHPCVTQEHGEDILGHADLMVTPRTWPQCPQTPHNVPNVPKSPPIGDNDNVPVSPQALKVTMTKAPGSFRPQGWLSPRVAAAVASGTRTVLYEGPLRPLCPLVPNNVNTMAAAAVAAPRLGFDGVTACLVADPSVPDCHIIDVEVTAVPEHGRSLTVTSTRRNPAEPGHVTGSATRHSFWSSVQACTGHGGCVKLC</sequence>
<dbReference type="Pfam" id="PF01958">
    <property type="entry name" value="Asp_DH_C"/>
    <property type="match status" value="1"/>
</dbReference>
<evidence type="ECO:0000313" key="3">
    <source>
        <dbReference type="Proteomes" id="UP000552319"/>
    </source>
</evidence>
<dbReference type="PANTHER" id="PTHR31873">
    <property type="entry name" value="L-ASPARTATE DEHYDROGENASE-RELATED"/>
    <property type="match status" value="1"/>
</dbReference>
<dbReference type="InterPro" id="IPR002811">
    <property type="entry name" value="Asp_DH"/>
</dbReference>
<gene>
    <name evidence="2" type="primary">Aspdh</name>
    <name evidence="2" type="ORF">QUIMEX_R15394</name>
</gene>
<name>A0A7L2EWP2_QUIME</name>
<feature type="non-terminal residue" evidence="2">
    <location>
        <position position="204"/>
    </location>
</feature>
<dbReference type="PANTHER" id="PTHR31873:SF6">
    <property type="entry name" value="ASPARTATE DEHYDROGENASE DOMAIN-CONTAINING PROTEIN"/>
    <property type="match status" value="1"/>
</dbReference>
<dbReference type="SUPFAM" id="SSF55347">
    <property type="entry name" value="Glyceraldehyde-3-phosphate dehydrogenase-like, C-terminal domain"/>
    <property type="match status" value="1"/>
</dbReference>
<feature type="non-terminal residue" evidence="2">
    <location>
        <position position="1"/>
    </location>
</feature>
<feature type="domain" description="Aspartate dehydrogenase" evidence="1">
    <location>
        <begin position="95"/>
        <end position="183"/>
    </location>
</feature>
<evidence type="ECO:0000259" key="1">
    <source>
        <dbReference type="Pfam" id="PF01958"/>
    </source>
</evidence>
<dbReference type="Gene3D" id="3.30.360.10">
    <property type="entry name" value="Dihydrodipicolinate Reductase, domain 2"/>
    <property type="match status" value="1"/>
</dbReference>
<dbReference type="AlphaFoldDB" id="A0A7L2EWP2"/>
<dbReference type="GO" id="GO:0033735">
    <property type="term" value="F:aspartate dehydrogenase [NAD(P)+] activity"/>
    <property type="evidence" value="ECO:0007669"/>
    <property type="project" value="InterPro"/>
</dbReference>
<dbReference type="EMBL" id="VWYF01003961">
    <property type="protein sequence ID" value="NXQ66465.1"/>
    <property type="molecule type" value="Genomic_DNA"/>
</dbReference>
<keyword evidence="3" id="KW-1185">Reference proteome</keyword>
<dbReference type="Proteomes" id="UP000552319">
    <property type="component" value="Unassembled WGS sequence"/>
</dbReference>
<protein>
    <submittedName>
        <fullName evidence="2">ASPD dehydrogenase</fullName>
    </submittedName>
</protein>
<evidence type="ECO:0000313" key="2">
    <source>
        <dbReference type="EMBL" id="NXQ66465.1"/>
    </source>
</evidence>
<accession>A0A7L2EWP2</accession>
<dbReference type="GO" id="GO:0009435">
    <property type="term" value="P:NAD+ biosynthetic process"/>
    <property type="evidence" value="ECO:0007669"/>
    <property type="project" value="InterPro"/>
</dbReference>
<reference evidence="2 3" key="1">
    <citation type="submission" date="2019-09" db="EMBL/GenBank/DDBJ databases">
        <title>Bird 10,000 Genomes (B10K) Project - Family phase.</title>
        <authorList>
            <person name="Zhang G."/>
        </authorList>
    </citation>
    <scope>NUCLEOTIDE SEQUENCE [LARGE SCALE GENOMIC DNA]</scope>
    <source>
        <strain evidence="2">B10K-DU-001-31</strain>
        <tissue evidence="2">Muscle</tissue>
    </source>
</reference>
<comment type="caution">
    <text evidence="2">The sequence shown here is derived from an EMBL/GenBank/DDBJ whole genome shotgun (WGS) entry which is preliminary data.</text>
</comment>